<evidence type="ECO:0000256" key="4">
    <source>
        <dbReference type="ARBA" id="ARBA00022692"/>
    </source>
</evidence>
<dbReference type="PANTHER" id="PTHR34582:SF5">
    <property type="entry name" value="UPF0702 TRANSMEMBRANE PROTEIN YETF"/>
    <property type="match status" value="1"/>
</dbReference>
<proteinExistence type="inferred from homology"/>
<feature type="transmembrane region" description="Helical" evidence="7">
    <location>
        <begin position="31"/>
        <end position="51"/>
    </location>
</feature>
<feature type="transmembrane region" description="Helical" evidence="7">
    <location>
        <begin position="6"/>
        <end position="24"/>
    </location>
</feature>
<name>A0ABT9ZFF5_9BACI</name>
<comment type="subcellular location">
    <subcellularLocation>
        <location evidence="1">Cell membrane</location>
        <topology evidence="1">Multi-pass membrane protein</topology>
    </subcellularLocation>
</comment>
<dbReference type="PANTHER" id="PTHR34582">
    <property type="entry name" value="UPF0702 TRANSMEMBRANE PROTEIN YCAP"/>
    <property type="match status" value="1"/>
</dbReference>
<dbReference type="RefSeq" id="WP_307338595.1">
    <property type="nucleotide sequence ID" value="NZ_JAUSUD010000004.1"/>
</dbReference>
<evidence type="ECO:0000313" key="11">
    <source>
        <dbReference type="Proteomes" id="UP001234495"/>
    </source>
</evidence>
<accession>A0ABT9ZFF5</accession>
<dbReference type="EMBL" id="JAUSUD010000004">
    <property type="protein sequence ID" value="MDQ0229985.1"/>
    <property type="molecule type" value="Genomic_DNA"/>
</dbReference>
<organism evidence="10 11">
    <name type="scientific">Metabacillus malikii</name>
    <dbReference type="NCBI Taxonomy" id="1504265"/>
    <lineage>
        <taxon>Bacteria</taxon>
        <taxon>Bacillati</taxon>
        <taxon>Bacillota</taxon>
        <taxon>Bacilli</taxon>
        <taxon>Bacillales</taxon>
        <taxon>Bacillaceae</taxon>
        <taxon>Metabacillus</taxon>
    </lineage>
</organism>
<gene>
    <name evidence="10" type="ORF">J2S19_001237</name>
</gene>
<keyword evidence="4 7" id="KW-0812">Transmembrane</keyword>
<feature type="domain" description="YetF C-terminal" evidence="8">
    <location>
        <begin position="79"/>
        <end position="213"/>
    </location>
</feature>
<feature type="domain" description="YetF-like N-terminal transmembrane" evidence="9">
    <location>
        <begin position="3"/>
        <end position="77"/>
    </location>
</feature>
<feature type="transmembrane region" description="Helical" evidence="7">
    <location>
        <begin position="57"/>
        <end position="77"/>
    </location>
</feature>
<evidence type="ECO:0000313" key="10">
    <source>
        <dbReference type="EMBL" id="MDQ0229985.1"/>
    </source>
</evidence>
<reference evidence="10 11" key="1">
    <citation type="submission" date="2023-07" db="EMBL/GenBank/DDBJ databases">
        <title>Genomic Encyclopedia of Type Strains, Phase IV (KMG-IV): sequencing the most valuable type-strain genomes for metagenomic binning, comparative biology and taxonomic classification.</title>
        <authorList>
            <person name="Goeker M."/>
        </authorList>
    </citation>
    <scope>NUCLEOTIDE SEQUENCE [LARGE SCALE GENOMIC DNA]</scope>
    <source>
        <strain evidence="10 11">DSM 29005</strain>
    </source>
</reference>
<protein>
    <submittedName>
        <fullName evidence="10">Uncharacterized membrane protein YcaP (DUF421 family)</fullName>
    </submittedName>
</protein>
<dbReference type="Gene3D" id="3.30.240.20">
    <property type="entry name" value="bsu07140 like domains"/>
    <property type="match status" value="2"/>
</dbReference>
<dbReference type="InterPro" id="IPR023090">
    <property type="entry name" value="UPF0702_alpha/beta_dom_sf"/>
</dbReference>
<keyword evidence="6 7" id="KW-0472">Membrane</keyword>
<dbReference type="Proteomes" id="UP001234495">
    <property type="component" value="Unassembled WGS sequence"/>
</dbReference>
<comment type="similarity">
    <text evidence="2">Belongs to the UPF0702 family.</text>
</comment>
<evidence type="ECO:0000256" key="2">
    <source>
        <dbReference type="ARBA" id="ARBA00006448"/>
    </source>
</evidence>
<evidence type="ECO:0000256" key="3">
    <source>
        <dbReference type="ARBA" id="ARBA00022475"/>
    </source>
</evidence>
<dbReference type="InterPro" id="IPR007353">
    <property type="entry name" value="DUF421"/>
</dbReference>
<keyword evidence="5 7" id="KW-1133">Transmembrane helix</keyword>
<evidence type="ECO:0000256" key="5">
    <source>
        <dbReference type="ARBA" id="ARBA00022989"/>
    </source>
</evidence>
<evidence type="ECO:0000256" key="7">
    <source>
        <dbReference type="SAM" id="Phobius"/>
    </source>
</evidence>
<dbReference type="Pfam" id="PF04239">
    <property type="entry name" value="DUF421"/>
    <property type="match status" value="1"/>
</dbReference>
<comment type="caution">
    <text evidence="10">The sequence shown here is derived from an EMBL/GenBank/DDBJ whole genome shotgun (WGS) entry which is preliminary data.</text>
</comment>
<keyword evidence="11" id="KW-1185">Reference proteome</keyword>
<evidence type="ECO:0000259" key="8">
    <source>
        <dbReference type="Pfam" id="PF04239"/>
    </source>
</evidence>
<evidence type="ECO:0000256" key="6">
    <source>
        <dbReference type="ARBA" id="ARBA00023136"/>
    </source>
</evidence>
<evidence type="ECO:0000259" key="9">
    <source>
        <dbReference type="Pfam" id="PF20730"/>
    </source>
</evidence>
<sequence length="223" mass="25381">MFLQILVEIIGGYFVLLILVKCLGKTQISQITPFDFISALVVGEFVGSAIFDDKIGLPKIIFAIAIWGLLIFLTEFITQKSRKFRYLFEGRPSMIINDGKLDWRELKKNQLDVDQLQQLLRSKDVFSLKEVKYAILETNGSISVIRQFEADKPTTSDLNLKNGTRHLPITLISDGEILEINLKKAGVDKDWLLHQLNSEGISNSKDVCYAEWSPSHPLFIQTY</sequence>
<dbReference type="Pfam" id="PF20730">
    <property type="entry name" value="YetF_N"/>
    <property type="match status" value="1"/>
</dbReference>
<dbReference type="InterPro" id="IPR048454">
    <property type="entry name" value="YetF_N"/>
</dbReference>
<keyword evidence="3" id="KW-1003">Cell membrane</keyword>
<evidence type="ECO:0000256" key="1">
    <source>
        <dbReference type="ARBA" id="ARBA00004651"/>
    </source>
</evidence>